<dbReference type="PANTHER" id="PTHR21137:SF35">
    <property type="entry name" value="ODORANT RECEPTOR 19A-RELATED"/>
    <property type="match status" value="1"/>
</dbReference>
<comment type="subcellular location">
    <subcellularLocation>
        <location evidence="1">Cell membrane</location>
        <topology evidence="1">Multi-pass membrane protein</topology>
    </subcellularLocation>
</comment>
<sequence>FTKLSVILTFTWPPKNNQFWFRALMCINILLSLLLIWPLVLSIIKYRNNLLIVIKSVIVIGGLSNYYIIVVRIYQKELQQLNSSLEEFVANANANERKTLQKYINKCWKFQFFLTCCIFVMVTAFTVGPAWLPQKFPSDAIYPFSVEHPIVAGIVYMHQCLIAYQSFEGMVLDCQAALFIWFISVKFDLNSISLHSKIPKFVEVINFNLIFLLIFIRYAKIMIAPTRILALFTVFITKLGIIISGIFLISNTLLAVKIQFGLMALSMIINLYVCIWPANYLLTISSKSLSDEIFGLTWKHDSKTRVLWTIVLRQAQKPVAINVPGLLDTLSNEYYSTLFSAAFSAFATIRVAVAVNA</sequence>
<feature type="transmembrane region" description="Helical" evidence="11">
    <location>
        <begin position="261"/>
        <end position="282"/>
    </location>
</feature>
<dbReference type="EMBL" id="CAJNRD030001121">
    <property type="protein sequence ID" value="CAG5098046.1"/>
    <property type="molecule type" value="Genomic_DNA"/>
</dbReference>
<keyword evidence="13" id="KW-1185">Reference proteome</keyword>
<evidence type="ECO:0000313" key="12">
    <source>
        <dbReference type="EMBL" id="CAG5098046.1"/>
    </source>
</evidence>
<name>A0A8J2HFA5_COTCN</name>
<evidence type="ECO:0000313" key="13">
    <source>
        <dbReference type="Proteomes" id="UP000786811"/>
    </source>
</evidence>
<dbReference type="GO" id="GO:0004984">
    <property type="term" value="F:olfactory receptor activity"/>
    <property type="evidence" value="ECO:0007669"/>
    <property type="project" value="InterPro"/>
</dbReference>
<dbReference type="Proteomes" id="UP000786811">
    <property type="component" value="Unassembled WGS sequence"/>
</dbReference>
<keyword evidence="5" id="KW-0552">Olfaction</keyword>
<evidence type="ECO:0000256" key="4">
    <source>
        <dbReference type="ARBA" id="ARBA00022692"/>
    </source>
</evidence>
<keyword evidence="8 12" id="KW-0675">Receptor</keyword>
<evidence type="ECO:0000256" key="1">
    <source>
        <dbReference type="ARBA" id="ARBA00004651"/>
    </source>
</evidence>
<dbReference type="GO" id="GO:0005549">
    <property type="term" value="F:odorant binding"/>
    <property type="evidence" value="ECO:0007669"/>
    <property type="project" value="InterPro"/>
</dbReference>
<keyword evidence="3" id="KW-0716">Sensory transduction</keyword>
<dbReference type="OrthoDB" id="8185860at2759"/>
<evidence type="ECO:0000256" key="9">
    <source>
        <dbReference type="ARBA" id="ARBA00023224"/>
    </source>
</evidence>
<evidence type="ECO:0000256" key="10">
    <source>
        <dbReference type="SAM" id="Coils"/>
    </source>
</evidence>
<feature type="transmembrane region" description="Helical" evidence="11">
    <location>
        <begin position="229"/>
        <end position="249"/>
    </location>
</feature>
<evidence type="ECO:0000256" key="2">
    <source>
        <dbReference type="ARBA" id="ARBA00022475"/>
    </source>
</evidence>
<feature type="non-terminal residue" evidence="12">
    <location>
        <position position="357"/>
    </location>
</feature>
<proteinExistence type="predicted"/>
<feature type="coiled-coil region" evidence="10">
    <location>
        <begin position="71"/>
        <end position="98"/>
    </location>
</feature>
<keyword evidence="4 11" id="KW-0812">Transmembrane</keyword>
<comment type="caution">
    <text evidence="12">The sequence shown here is derived from an EMBL/GenBank/DDBJ whole genome shotgun (WGS) entry which is preliminary data.</text>
</comment>
<evidence type="ECO:0000256" key="6">
    <source>
        <dbReference type="ARBA" id="ARBA00022989"/>
    </source>
</evidence>
<organism evidence="12 13">
    <name type="scientific">Cotesia congregata</name>
    <name type="common">Parasitoid wasp</name>
    <name type="synonym">Apanteles congregatus</name>
    <dbReference type="NCBI Taxonomy" id="51543"/>
    <lineage>
        <taxon>Eukaryota</taxon>
        <taxon>Metazoa</taxon>
        <taxon>Ecdysozoa</taxon>
        <taxon>Arthropoda</taxon>
        <taxon>Hexapoda</taxon>
        <taxon>Insecta</taxon>
        <taxon>Pterygota</taxon>
        <taxon>Neoptera</taxon>
        <taxon>Endopterygota</taxon>
        <taxon>Hymenoptera</taxon>
        <taxon>Apocrita</taxon>
        <taxon>Ichneumonoidea</taxon>
        <taxon>Braconidae</taxon>
        <taxon>Microgastrinae</taxon>
        <taxon>Cotesia</taxon>
    </lineage>
</organism>
<evidence type="ECO:0000256" key="5">
    <source>
        <dbReference type="ARBA" id="ARBA00022725"/>
    </source>
</evidence>
<protein>
    <submittedName>
        <fullName evidence="12">Olfactory receptor 62</fullName>
    </submittedName>
</protein>
<feature type="transmembrane region" description="Helical" evidence="11">
    <location>
        <begin position="110"/>
        <end position="132"/>
    </location>
</feature>
<accession>A0A8J2HFA5</accession>
<keyword evidence="9" id="KW-0807">Transducer</keyword>
<dbReference type="InterPro" id="IPR004117">
    <property type="entry name" value="7tm6_olfct_rcpt"/>
</dbReference>
<feature type="transmembrane region" description="Helical" evidence="11">
    <location>
        <begin position="201"/>
        <end position="223"/>
    </location>
</feature>
<reference evidence="12" key="1">
    <citation type="submission" date="2021-04" db="EMBL/GenBank/DDBJ databases">
        <authorList>
            <person name="Chebbi M.A.C M."/>
        </authorList>
    </citation>
    <scope>NUCLEOTIDE SEQUENCE</scope>
</reference>
<dbReference type="AlphaFoldDB" id="A0A8J2HFA5"/>
<evidence type="ECO:0000256" key="11">
    <source>
        <dbReference type="SAM" id="Phobius"/>
    </source>
</evidence>
<keyword evidence="6 11" id="KW-1133">Transmembrane helix</keyword>
<gene>
    <name evidence="12" type="ORF">HICCMSTLAB_LOCUS9006</name>
</gene>
<feature type="transmembrane region" description="Helical" evidence="11">
    <location>
        <begin position="20"/>
        <end position="40"/>
    </location>
</feature>
<dbReference type="GO" id="GO:0007165">
    <property type="term" value="P:signal transduction"/>
    <property type="evidence" value="ECO:0007669"/>
    <property type="project" value="UniProtKB-KW"/>
</dbReference>
<feature type="transmembrane region" description="Helical" evidence="11">
    <location>
        <begin position="52"/>
        <end position="74"/>
    </location>
</feature>
<keyword evidence="10" id="KW-0175">Coiled coil</keyword>
<feature type="transmembrane region" description="Helical" evidence="11">
    <location>
        <begin position="170"/>
        <end position="189"/>
    </location>
</feature>
<keyword evidence="7 11" id="KW-0472">Membrane</keyword>
<evidence type="ECO:0000256" key="7">
    <source>
        <dbReference type="ARBA" id="ARBA00023136"/>
    </source>
</evidence>
<dbReference type="GO" id="GO:0005886">
    <property type="term" value="C:plasma membrane"/>
    <property type="evidence" value="ECO:0007669"/>
    <property type="project" value="UniProtKB-SubCell"/>
</dbReference>
<evidence type="ECO:0000256" key="8">
    <source>
        <dbReference type="ARBA" id="ARBA00023170"/>
    </source>
</evidence>
<dbReference type="PANTHER" id="PTHR21137">
    <property type="entry name" value="ODORANT RECEPTOR"/>
    <property type="match status" value="1"/>
</dbReference>
<evidence type="ECO:0000256" key="3">
    <source>
        <dbReference type="ARBA" id="ARBA00022606"/>
    </source>
</evidence>
<keyword evidence="2" id="KW-1003">Cell membrane</keyword>